<sequence length="101" mass="11197">MRCRRRRRALRSLDGVSGSWIWTVLAGVKAASNRTGRGLAAAVRRSDNPLFRAYPYPFPCPSNARLWSFVHVATLACAKSDPCPSVGFPDMQLPLYADAWS</sequence>
<dbReference type="EMBL" id="ML986582">
    <property type="protein sequence ID" value="KAF2269302.1"/>
    <property type="molecule type" value="Genomic_DNA"/>
</dbReference>
<gene>
    <name evidence="1" type="ORF">CC78DRAFT_574864</name>
</gene>
<organism evidence="1 2">
    <name type="scientific">Lojkania enalia</name>
    <dbReference type="NCBI Taxonomy" id="147567"/>
    <lineage>
        <taxon>Eukaryota</taxon>
        <taxon>Fungi</taxon>
        <taxon>Dikarya</taxon>
        <taxon>Ascomycota</taxon>
        <taxon>Pezizomycotina</taxon>
        <taxon>Dothideomycetes</taxon>
        <taxon>Pleosporomycetidae</taxon>
        <taxon>Pleosporales</taxon>
        <taxon>Pleosporales incertae sedis</taxon>
        <taxon>Lojkania</taxon>
    </lineage>
</organism>
<proteinExistence type="predicted"/>
<name>A0A9P4TNX8_9PLEO</name>
<reference evidence="2" key="1">
    <citation type="journal article" date="2020" name="Stud. Mycol.">
        <title>101 Dothideomycetes genomes: A test case for predicting lifestyles and emergence of pathogens.</title>
        <authorList>
            <person name="Haridas S."/>
            <person name="Albert R."/>
            <person name="Binder M."/>
            <person name="Bloem J."/>
            <person name="LaButti K."/>
            <person name="Salamov A."/>
            <person name="Andreopoulos B."/>
            <person name="Baker S."/>
            <person name="Barry K."/>
            <person name="Bills G."/>
            <person name="Bluhm B."/>
            <person name="Cannon C."/>
            <person name="Castanera R."/>
            <person name="Culley D."/>
            <person name="Daum C."/>
            <person name="Ezra D."/>
            <person name="Gonzalez J."/>
            <person name="Henrissat B."/>
            <person name="Kuo A."/>
            <person name="Liang C."/>
            <person name="Lipzen A."/>
            <person name="Lutzoni F."/>
            <person name="Magnuson J."/>
            <person name="Mondo S."/>
            <person name="Nolan M."/>
            <person name="Ohm R."/>
            <person name="Pangilinan J."/>
            <person name="Park H.-J."/>
            <person name="Ramirez L."/>
            <person name="Alfaro M."/>
            <person name="Sun H."/>
            <person name="Tritt A."/>
            <person name="Yoshinaga Y."/>
            <person name="Zwiers L.-H."/>
            <person name="Turgeon B."/>
            <person name="Goodwin S."/>
            <person name="Spatafora J."/>
            <person name="Crous P."/>
            <person name="Grigoriev I."/>
        </authorList>
    </citation>
    <scope>NUCLEOTIDE SEQUENCE [LARGE SCALE GENOMIC DNA]</scope>
    <source>
        <strain evidence="2">CBS 304.66</strain>
    </source>
</reference>
<protein>
    <submittedName>
        <fullName evidence="1">Uncharacterized protein</fullName>
    </submittedName>
</protein>
<dbReference type="AlphaFoldDB" id="A0A9P4TNX8"/>
<evidence type="ECO:0000313" key="2">
    <source>
        <dbReference type="Proteomes" id="UP000800093"/>
    </source>
</evidence>
<comment type="caution">
    <text evidence="1">The sequence shown here is derived from an EMBL/GenBank/DDBJ whole genome shotgun (WGS) entry which is preliminary data.</text>
</comment>
<dbReference type="Proteomes" id="UP000800093">
    <property type="component" value="Unassembled WGS sequence"/>
</dbReference>
<accession>A0A9P4TNX8</accession>
<evidence type="ECO:0000313" key="1">
    <source>
        <dbReference type="EMBL" id="KAF2269302.1"/>
    </source>
</evidence>
<keyword evidence="2" id="KW-1185">Reference proteome</keyword>